<dbReference type="HAMAP" id="MF_03008">
    <property type="entry name" value="eIF3i"/>
    <property type="match status" value="1"/>
</dbReference>
<dbReference type="GO" id="GO:0003743">
    <property type="term" value="F:translation initiation factor activity"/>
    <property type="evidence" value="ECO:0000318"/>
    <property type="project" value="GO_Central"/>
</dbReference>
<dbReference type="Proteomes" id="UP000007110">
    <property type="component" value="Unassembled WGS sequence"/>
</dbReference>
<evidence type="ECO:0000256" key="1">
    <source>
        <dbReference type="ARBA" id="ARBA00022490"/>
    </source>
</evidence>
<dbReference type="GO" id="GO:0071541">
    <property type="term" value="C:eukaryotic translation initiation factor 3 complex, eIF3m"/>
    <property type="evidence" value="ECO:0000318"/>
    <property type="project" value="GO_Central"/>
</dbReference>
<dbReference type="SMART" id="SM00320">
    <property type="entry name" value="WD40"/>
    <property type="match status" value="6"/>
</dbReference>
<proteinExistence type="inferred from homology"/>
<reference evidence="10" key="1">
    <citation type="submission" date="2015-02" db="EMBL/GenBank/DDBJ databases">
        <title>Genome sequencing for Strongylocentrotus purpuratus.</title>
        <authorList>
            <person name="Murali S."/>
            <person name="Liu Y."/>
            <person name="Vee V."/>
            <person name="English A."/>
            <person name="Wang M."/>
            <person name="Skinner E."/>
            <person name="Han Y."/>
            <person name="Muzny D.M."/>
            <person name="Worley K.C."/>
            <person name="Gibbs R.A."/>
        </authorList>
    </citation>
    <scope>NUCLEOTIDE SEQUENCE</scope>
</reference>
<accession>A0A7M7SX65</accession>
<evidence type="ECO:0000256" key="2">
    <source>
        <dbReference type="ARBA" id="ARBA00022540"/>
    </source>
</evidence>
<organism evidence="9 10">
    <name type="scientific">Strongylocentrotus purpuratus</name>
    <name type="common">Purple sea urchin</name>
    <dbReference type="NCBI Taxonomy" id="7668"/>
    <lineage>
        <taxon>Eukaryota</taxon>
        <taxon>Metazoa</taxon>
        <taxon>Echinodermata</taxon>
        <taxon>Eleutherozoa</taxon>
        <taxon>Echinozoa</taxon>
        <taxon>Echinoidea</taxon>
        <taxon>Euechinoidea</taxon>
        <taxon>Echinacea</taxon>
        <taxon>Camarodonta</taxon>
        <taxon>Echinidea</taxon>
        <taxon>Strongylocentrotidae</taxon>
        <taxon>Strongylocentrotus</taxon>
    </lineage>
</organism>
<dbReference type="InterPro" id="IPR027525">
    <property type="entry name" value="eIF3i"/>
</dbReference>
<feature type="repeat" description="WD" evidence="8">
    <location>
        <begin position="282"/>
        <end position="312"/>
    </location>
</feature>
<evidence type="ECO:0000256" key="6">
    <source>
        <dbReference type="ARBA" id="ARBA00038394"/>
    </source>
</evidence>
<dbReference type="InterPro" id="IPR019775">
    <property type="entry name" value="WD40_repeat_CS"/>
</dbReference>
<dbReference type="PROSITE" id="PS50082">
    <property type="entry name" value="WD_REPEATS_2"/>
    <property type="match status" value="3"/>
</dbReference>
<comment type="similarity">
    <text evidence="6">Belongs to the WD repeat STRAP family.</text>
</comment>
<keyword evidence="1 7" id="KW-0963">Cytoplasm</keyword>
<dbReference type="GeneID" id="594424"/>
<dbReference type="PROSITE" id="PS00678">
    <property type="entry name" value="WD_REPEATS_1"/>
    <property type="match status" value="1"/>
</dbReference>
<dbReference type="InParanoid" id="A0A7M7SX65"/>
<evidence type="ECO:0000256" key="3">
    <source>
        <dbReference type="ARBA" id="ARBA00022574"/>
    </source>
</evidence>
<dbReference type="GO" id="GO:0016282">
    <property type="term" value="C:eukaryotic 43S preinitiation complex"/>
    <property type="evidence" value="ECO:0007669"/>
    <property type="project" value="UniProtKB-UniRule"/>
</dbReference>
<dbReference type="Gene3D" id="2.130.10.10">
    <property type="entry name" value="YVTN repeat-like/Quinoprotein amine dehydrogenase"/>
    <property type="match status" value="1"/>
</dbReference>
<keyword evidence="10" id="KW-1185">Reference proteome</keyword>
<keyword evidence="2 7" id="KW-0396">Initiation factor</keyword>
<dbReference type="GO" id="GO:0001732">
    <property type="term" value="P:formation of cytoplasmic translation initiation complex"/>
    <property type="evidence" value="ECO:0007669"/>
    <property type="project" value="UniProtKB-UniRule"/>
</dbReference>
<dbReference type="EnsemblMetazoa" id="XM_030981995">
    <property type="protein sequence ID" value="XP_030837855"/>
    <property type="gene ID" value="LOC594424"/>
</dbReference>
<evidence type="ECO:0000256" key="5">
    <source>
        <dbReference type="ARBA" id="ARBA00022917"/>
    </source>
</evidence>
<evidence type="ECO:0000256" key="7">
    <source>
        <dbReference type="HAMAP-Rule" id="MF_03008"/>
    </source>
</evidence>
<comment type="subcellular location">
    <subcellularLocation>
        <location evidence="7">Cytoplasm</location>
    </subcellularLocation>
</comment>
<name>A0A7M7SX65_STRPU</name>
<dbReference type="GO" id="GO:0002183">
    <property type="term" value="P:cytoplasmic translational initiation"/>
    <property type="evidence" value="ECO:0000318"/>
    <property type="project" value="GO_Central"/>
</dbReference>
<dbReference type="InterPro" id="IPR015943">
    <property type="entry name" value="WD40/YVTN_repeat-like_dom_sf"/>
</dbReference>
<dbReference type="GO" id="GO:0003723">
    <property type="term" value="F:RNA binding"/>
    <property type="evidence" value="ECO:0000318"/>
    <property type="project" value="GO_Central"/>
</dbReference>
<comment type="similarity">
    <text evidence="7">Belongs to the eIF-3 subunit I family.</text>
</comment>
<dbReference type="AlphaFoldDB" id="A0A7M7SX65"/>
<feature type="repeat" description="WD" evidence="8">
    <location>
        <begin position="6"/>
        <end position="47"/>
    </location>
</feature>
<comment type="subunit">
    <text evidence="7">Component of the eukaryotic translation initiation factor 3 (eIF-3) complex.</text>
</comment>
<evidence type="ECO:0000313" key="9">
    <source>
        <dbReference type="EnsemblMetazoa" id="XP_030837855"/>
    </source>
</evidence>
<evidence type="ECO:0000256" key="4">
    <source>
        <dbReference type="ARBA" id="ARBA00022737"/>
    </source>
</evidence>
<comment type="function">
    <text evidence="7">Component of the eukaryotic translation initiation factor 3 (eIF-3) complex, which is involved in protein synthesis of a specialized repertoire of mRNAs and, together with other initiation factors, stimulates binding of mRNA and methionyl-tRNAi to the 40S ribosome. The eIF-3 complex specifically targets and initiates translation of a subset of mRNAs involved in cell proliferation.</text>
</comment>
<dbReference type="PANTHER" id="PTHR19877">
    <property type="entry name" value="EUKARYOTIC TRANSLATION INITIATION FACTOR 3 SUBUNIT I"/>
    <property type="match status" value="1"/>
</dbReference>
<keyword evidence="4" id="KW-0677">Repeat</keyword>
<dbReference type="GO" id="GO:0033290">
    <property type="term" value="C:eukaryotic 48S preinitiation complex"/>
    <property type="evidence" value="ECO:0007669"/>
    <property type="project" value="UniProtKB-UniRule"/>
</dbReference>
<evidence type="ECO:0000256" key="8">
    <source>
        <dbReference type="PROSITE-ProRule" id="PRU00221"/>
    </source>
</evidence>
<dbReference type="InterPro" id="IPR036322">
    <property type="entry name" value="WD40_repeat_dom_sf"/>
</dbReference>
<dbReference type="OrthoDB" id="24966at2759"/>
<dbReference type="PROSITE" id="PS50294">
    <property type="entry name" value="WD_REPEATS_REGION"/>
    <property type="match status" value="3"/>
</dbReference>
<dbReference type="FunCoup" id="A0A7M7SX65">
    <property type="interactions" value="1968"/>
</dbReference>
<dbReference type="Pfam" id="PF24805">
    <property type="entry name" value="EIF3I"/>
    <property type="match status" value="1"/>
</dbReference>
<dbReference type="KEGG" id="spu:594424"/>
<dbReference type="SUPFAM" id="SSF50978">
    <property type="entry name" value="WD40 repeat-like"/>
    <property type="match status" value="1"/>
</dbReference>
<sequence>MKPIALFGHERSVTQIKYNREGDLLFSTAKDTTPNIWYSVNGERLGTFEGHSGAVWCIDVDWESQKAITGSADNTMRMWDIKTGKCTTQLEYKSAVRTCGYSYSSNIFFTSTDRTMGQTSDLCVYDLRDPSQIESNNPFMRLPMDTAKITSGIWTFQDTAILTGHENGELTLWDIKMQDCIGSTQDIHQKAINDIQKHSKYDMIVTASKDCTAKLVELPDLVHMKTFKTERPVNSAAISPIKNHVLLGGGQEAMDVTTTSGRIGKFDARFYHAIFEEEFGRVKGHFGPINSVAFHPDGMGYSSGGEDGYVRVHSFDPNYFEFEFEY</sequence>
<dbReference type="InterPro" id="IPR001680">
    <property type="entry name" value="WD40_rpt"/>
</dbReference>
<keyword evidence="5 7" id="KW-0648">Protein biosynthesis</keyword>
<dbReference type="PANTHER" id="PTHR19877:SF1">
    <property type="entry name" value="EUKARYOTIC TRANSLATION INITIATION FACTOR 3 SUBUNIT I"/>
    <property type="match status" value="1"/>
</dbReference>
<dbReference type="OMA" id="VWFSHNG"/>
<dbReference type="RefSeq" id="XP_030837855.1">
    <property type="nucleotide sequence ID" value="XM_030981995.1"/>
</dbReference>
<keyword evidence="3 8" id="KW-0853">WD repeat</keyword>
<dbReference type="FunFam" id="2.130.10.10:FF:000127">
    <property type="entry name" value="Eukaryotic translation initiation factor 3 subunit I"/>
    <property type="match status" value="1"/>
</dbReference>
<evidence type="ECO:0000313" key="10">
    <source>
        <dbReference type="Proteomes" id="UP000007110"/>
    </source>
</evidence>
<reference evidence="9" key="2">
    <citation type="submission" date="2021-01" db="UniProtKB">
        <authorList>
            <consortium name="EnsemblMetazoa"/>
        </authorList>
    </citation>
    <scope>IDENTIFICATION</scope>
</reference>
<protein>
    <recommendedName>
        <fullName evidence="7">Eukaryotic translation initiation factor 3 subunit I</fullName>
        <shortName evidence="7">eIF3i</shortName>
    </recommendedName>
</protein>
<feature type="repeat" description="WD" evidence="8">
    <location>
        <begin position="48"/>
        <end position="89"/>
    </location>
</feature>